<name>A0A1D1VZJ7_RAMVA</name>
<evidence type="ECO:0000313" key="1">
    <source>
        <dbReference type="EMBL" id="GAV05813.1"/>
    </source>
</evidence>
<keyword evidence="2" id="KW-1185">Reference proteome</keyword>
<protein>
    <recommendedName>
        <fullName evidence="3">Transposase Tc1-like domain-containing protein</fullName>
    </recommendedName>
</protein>
<sequence length="149" mass="17319">MRDENVSWAKTGEYFGRSRSWSLNLKDQAARGDFAKKMGRPKPSSDQLDDTIRHLSHNCQARDWPAGRIMKVALDSLTGKRPKLSERTVQRRLKACSARIVTPVKNPLTYHHRTMRVFWALDLLDRLKKDKNYLNYVAFSDEASLFPRI</sequence>
<proteinExistence type="predicted"/>
<comment type="caution">
    <text evidence="1">The sequence shown here is derived from an EMBL/GenBank/DDBJ whole genome shotgun (WGS) entry which is preliminary data.</text>
</comment>
<evidence type="ECO:0008006" key="3">
    <source>
        <dbReference type="Google" id="ProtNLM"/>
    </source>
</evidence>
<dbReference type="AlphaFoldDB" id="A0A1D1VZJ7"/>
<evidence type="ECO:0000313" key="2">
    <source>
        <dbReference type="Proteomes" id="UP000186922"/>
    </source>
</evidence>
<reference evidence="1 2" key="1">
    <citation type="journal article" date="2016" name="Nat. Commun.">
        <title>Extremotolerant tardigrade genome and improved radiotolerance of human cultured cells by tardigrade-unique protein.</title>
        <authorList>
            <person name="Hashimoto T."/>
            <person name="Horikawa D.D."/>
            <person name="Saito Y."/>
            <person name="Kuwahara H."/>
            <person name="Kozuka-Hata H."/>
            <person name="Shin-I T."/>
            <person name="Minakuchi Y."/>
            <person name="Ohishi K."/>
            <person name="Motoyama A."/>
            <person name="Aizu T."/>
            <person name="Enomoto A."/>
            <person name="Kondo K."/>
            <person name="Tanaka S."/>
            <person name="Hara Y."/>
            <person name="Koshikawa S."/>
            <person name="Sagara H."/>
            <person name="Miura T."/>
            <person name="Yokobori S."/>
            <person name="Miyagawa K."/>
            <person name="Suzuki Y."/>
            <person name="Kubo T."/>
            <person name="Oyama M."/>
            <person name="Kohara Y."/>
            <person name="Fujiyama A."/>
            <person name="Arakawa K."/>
            <person name="Katayama T."/>
            <person name="Toyoda A."/>
            <person name="Kunieda T."/>
        </authorList>
    </citation>
    <scope>NUCLEOTIDE SEQUENCE [LARGE SCALE GENOMIC DNA]</scope>
    <source>
        <strain evidence="1 2">YOKOZUNA-1</strain>
    </source>
</reference>
<gene>
    <name evidence="1" type="primary">RvY_15888-1</name>
    <name evidence="1" type="synonym">RvY_15888.1</name>
    <name evidence="1" type="ORF">RvY_15888</name>
</gene>
<accession>A0A1D1VZJ7</accession>
<organism evidence="1 2">
    <name type="scientific">Ramazzottius varieornatus</name>
    <name type="common">Water bear</name>
    <name type="synonym">Tardigrade</name>
    <dbReference type="NCBI Taxonomy" id="947166"/>
    <lineage>
        <taxon>Eukaryota</taxon>
        <taxon>Metazoa</taxon>
        <taxon>Ecdysozoa</taxon>
        <taxon>Tardigrada</taxon>
        <taxon>Eutardigrada</taxon>
        <taxon>Parachela</taxon>
        <taxon>Hypsibioidea</taxon>
        <taxon>Ramazzottiidae</taxon>
        <taxon>Ramazzottius</taxon>
    </lineage>
</organism>
<dbReference type="Proteomes" id="UP000186922">
    <property type="component" value="Unassembled WGS sequence"/>
</dbReference>
<dbReference type="EMBL" id="BDGG01000012">
    <property type="protein sequence ID" value="GAV05813.1"/>
    <property type="molecule type" value="Genomic_DNA"/>
</dbReference>